<dbReference type="InterPro" id="IPR005331">
    <property type="entry name" value="Sulfotransferase"/>
</dbReference>
<dbReference type="Proteomes" id="UP000230423">
    <property type="component" value="Unassembled WGS sequence"/>
</dbReference>
<dbReference type="EMBL" id="KZ349722">
    <property type="protein sequence ID" value="PIO64636.1"/>
    <property type="molecule type" value="Genomic_DNA"/>
</dbReference>
<dbReference type="OrthoDB" id="5866443at2759"/>
<reference evidence="2 3" key="1">
    <citation type="submission" date="2015-09" db="EMBL/GenBank/DDBJ databases">
        <title>Draft genome of the parasitic nematode Teladorsagia circumcincta isolate WARC Sus (inbred).</title>
        <authorList>
            <person name="Mitreva M."/>
        </authorList>
    </citation>
    <scope>NUCLEOTIDE SEQUENCE [LARGE SCALE GENOMIC DNA]</scope>
    <source>
        <strain evidence="2 3">S</strain>
    </source>
</reference>
<proteinExistence type="predicted"/>
<organism evidence="2 3">
    <name type="scientific">Teladorsagia circumcincta</name>
    <name type="common">Brown stomach worm</name>
    <name type="synonym">Ostertagia circumcincta</name>
    <dbReference type="NCBI Taxonomy" id="45464"/>
    <lineage>
        <taxon>Eukaryota</taxon>
        <taxon>Metazoa</taxon>
        <taxon>Ecdysozoa</taxon>
        <taxon>Nematoda</taxon>
        <taxon>Chromadorea</taxon>
        <taxon>Rhabditida</taxon>
        <taxon>Rhabditina</taxon>
        <taxon>Rhabditomorpha</taxon>
        <taxon>Strongyloidea</taxon>
        <taxon>Trichostrongylidae</taxon>
        <taxon>Teladorsagia</taxon>
    </lineage>
</organism>
<dbReference type="PANTHER" id="PTHR22900:SF5">
    <property type="entry name" value="PROTEIN CBG14245"/>
    <property type="match status" value="1"/>
</dbReference>
<evidence type="ECO:0000256" key="1">
    <source>
        <dbReference type="SAM" id="MobiDB-lite"/>
    </source>
</evidence>
<dbReference type="PANTHER" id="PTHR22900">
    <property type="entry name" value="PROTEIN CBG14245-RELATED"/>
    <property type="match status" value="1"/>
</dbReference>
<dbReference type="Pfam" id="PF03567">
    <property type="entry name" value="Sulfotransfer_2"/>
    <property type="match status" value="1"/>
</dbReference>
<dbReference type="InterPro" id="IPR007669">
    <property type="entry name" value="Chst-1-like"/>
</dbReference>
<name>A0A2G9U2Y5_TELCI</name>
<gene>
    <name evidence="2" type="ORF">TELCIR_13727</name>
</gene>
<dbReference type="AlphaFoldDB" id="A0A2G9U2Y5"/>
<sequence length="154" mass="17961">MKKRKSMDDKDRKENGETVFQYNSRQGDLRACSLLKIQRNLCNDEKQCEIIPPFKLYYPTYSMAGLAMRISSCMIPKNMSTVLSAIFCALYTDTLGNTNRTVTKMGRKICNQRNELHNYKQIKKYAHGRPWVNFAMVREPAERFLSGFMYMCSP</sequence>
<dbReference type="GO" id="GO:0047756">
    <property type="term" value="F:chondroitin 4-sulfotransferase activity"/>
    <property type="evidence" value="ECO:0007669"/>
    <property type="project" value="InterPro"/>
</dbReference>
<dbReference type="GO" id="GO:0016020">
    <property type="term" value="C:membrane"/>
    <property type="evidence" value="ECO:0007669"/>
    <property type="project" value="InterPro"/>
</dbReference>
<dbReference type="GO" id="GO:0050650">
    <property type="term" value="P:chondroitin sulfate proteoglycan biosynthetic process"/>
    <property type="evidence" value="ECO:0007669"/>
    <property type="project" value="InterPro"/>
</dbReference>
<protein>
    <submittedName>
        <fullName evidence="2">Uncharacterized protein</fullName>
    </submittedName>
</protein>
<evidence type="ECO:0000313" key="2">
    <source>
        <dbReference type="EMBL" id="PIO64636.1"/>
    </source>
</evidence>
<feature type="compositionally biased region" description="Basic and acidic residues" evidence="1">
    <location>
        <begin position="1"/>
        <end position="16"/>
    </location>
</feature>
<feature type="region of interest" description="Disordered" evidence="1">
    <location>
        <begin position="1"/>
        <end position="20"/>
    </location>
</feature>
<dbReference type="GO" id="GO:1902884">
    <property type="term" value="P:positive regulation of response to oxidative stress"/>
    <property type="evidence" value="ECO:0007669"/>
    <property type="project" value="InterPro"/>
</dbReference>
<accession>A0A2G9U2Y5</accession>
<keyword evidence="3" id="KW-1185">Reference proteome</keyword>
<evidence type="ECO:0000313" key="3">
    <source>
        <dbReference type="Proteomes" id="UP000230423"/>
    </source>
</evidence>